<feature type="region of interest" description="Disordered" evidence="2">
    <location>
        <begin position="394"/>
        <end position="413"/>
    </location>
</feature>
<dbReference type="Pfam" id="PF00789">
    <property type="entry name" value="UBX"/>
    <property type="match status" value="1"/>
</dbReference>
<dbReference type="SUPFAM" id="SSF54236">
    <property type="entry name" value="Ubiquitin-like"/>
    <property type="match status" value="1"/>
</dbReference>
<sequence length="540" mass="57841">MERSISGLAYKGSITEAILVAQQQKKLLVVYLAGADADSAELEKSTWTDPKVAESVSKCCVLLHIKEGSSDAANFSAIYPQNSVPSIAAIGYNGVQVWQNEGFVSAEVLASSLEKAWLSLHIQETTATVLTAALASKKYEPSASGSSVVGTSEQGSSLGTAAPSPSTDKEMQSSEAELPVASEMIKANNSDGHLLEENNSKLDGKTASESSDSDKFQSVGDEDSSFPNEEAREIPSKLMVDPDCSGTEQVPVAAEDGLSSQEKSVDNCSGVTGASATAETNEAIEEKKADRIDVRQADTLDNNARENACGDVHLNIRLPDGVSLKEKFSVTSNLGMVKDYVDRNQASSIGSYDLAIPYPRKVFSDEDLSKLLSELGLSNRQALIVVPRQRATSYHRGVSSSSAQMSSSTNADSSNSIVGGYFSHVRRLLSFINPLSYLGGGASSTTSGQAQSTQSGMWEYSPNPALQNRYARMERPSSGHSPNESTSTSGRNDSTRRQNTSRFGSNIHTLKHDEDDRFSDRNSFWNGNSTEFGGNNDNRQ</sequence>
<feature type="domain" description="UBX" evidence="3">
    <location>
        <begin position="307"/>
        <end position="385"/>
    </location>
</feature>
<evidence type="ECO:0000259" key="4">
    <source>
        <dbReference type="PROSITE" id="PS50053"/>
    </source>
</evidence>
<name>A0A9Q0JE01_9ROSI</name>
<feature type="compositionally biased region" description="Basic and acidic residues" evidence="2">
    <location>
        <begin position="193"/>
        <end position="206"/>
    </location>
</feature>
<accession>A0A9Q0JE01</accession>
<evidence type="ECO:0000256" key="1">
    <source>
        <dbReference type="ARBA" id="ARBA00022786"/>
    </source>
</evidence>
<feature type="compositionally biased region" description="Basic and acidic residues" evidence="2">
    <location>
        <begin position="510"/>
        <end position="520"/>
    </location>
</feature>
<dbReference type="SMART" id="SM00166">
    <property type="entry name" value="UBX"/>
    <property type="match status" value="1"/>
</dbReference>
<dbReference type="PANTHER" id="PTHR47770:SF1">
    <property type="entry name" value="PLANT UBX DOMAIN-CONTAINING PROTEIN 11"/>
    <property type="match status" value="1"/>
</dbReference>
<feature type="region of interest" description="Disordered" evidence="2">
    <location>
        <begin position="142"/>
        <end position="177"/>
    </location>
</feature>
<reference evidence="5" key="1">
    <citation type="submission" date="2022-02" db="EMBL/GenBank/DDBJ databases">
        <authorList>
            <person name="Henning P.M."/>
            <person name="McCubbin A.G."/>
            <person name="Shore J.S."/>
        </authorList>
    </citation>
    <scope>NUCLEOTIDE SEQUENCE</scope>
    <source>
        <strain evidence="5">F60SS</strain>
        <tissue evidence="5">Leaves</tissue>
    </source>
</reference>
<dbReference type="InterPro" id="IPR001012">
    <property type="entry name" value="UBX_dom"/>
</dbReference>
<keyword evidence="1" id="KW-0833">Ubl conjugation pathway</keyword>
<dbReference type="Pfam" id="PF23187">
    <property type="entry name" value="UBX7_N"/>
    <property type="match status" value="1"/>
</dbReference>
<dbReference type="PANTHER" id="PTHR47770">
    <property type="entry name" value="PLANT UBX DOMAIN-CONTAINING PROTEIN 11"/>
    <property type="match status" value="1"/>
</dbReference>
<feature type="region of interest" description="Disordered" evidence="2">
    <location>
        <begin position="189"/>
        <end position="280"/>
    </location>
</feature>
<feature type="domain" description="Ubiquitin-like" evidence="4">
    <location>
        <begin position="312"/>
        <end position="392"/>
    </location>
</feature>
<reference evidence="5" key="2">
    <citation type="journal article" date="2023" name="Plants (Basel)">
        <title>Annotation of the Turnera subulata (Passifloraceae) Draft Genome Reveals the S-Locus Evolved after the Divergence of Turneroideae from Passifloroideae in a Stepwise Manner.</title>
        <authorList>
            <person name="Henning P.M."/>
            <person name="Roalson E.H."/>
            <person name="Mir W."/>
            <person name="McCubbin A.G."/>
            <person name="Shore J.S."/>
        </authorList>
    </citation>
    <scope>NUCLEOTIDE SEQUENCE</scope>
    <source>
        <strain evidence="5">F60SS</strain>
    </source>
</reference>
<feature type="region of interest" description="Disordered" evidence="2">
    <location>
        <begin position="441"/>
        <end position="540"/>
    </location>
</feature>
<organism evidence="5 6">
    <name type="scientific">Turnera subulata</name>
    <dbReference type="NCBI Taxonomy" id="218843"/>
    <lineage>
        <taxon>Eukaryota</taxon>
        <taxon>Viridiplantae</taxon>
        <taxon>Streptophyta</taxon>
        <taxon>Embryophyta</taxon>
        <taxon>Tracheophyta</taxon>
        <taxon>Spermatophyta</taxon>
        <taxon>Magnoliopsida</taxon>
        <taxon>eudicotyledons</taxon>
        <taxon>Gunneridae</taxon>
        <taxon>Pentapetalae</taxon>
        <taxon>rosids</taxon>
        <taxon>fabids</taxon>
        <taxon>Malpighiales</taxon>
        <taxon>Passifloraceae</taxon>
        <taxon>Turnera</taxon>
    </lineage>
</organism>
<gene>
    <name evidence="5" type="ORF">Tsubulata_041221</name>
</gene>
<dbReference type="InterPro" id="IPR036249">
    <property type="entry name" value="Thioredoxin-like_sf"/>
</dbReference>
<comment type="caution">
    <text evidence="5">The sequence shown here is derived from an EMBL/GenBank/DDBJ whole genome shotgun (WGS) entry which is preliminary data.</text>
</comment>
<dbReference type="OrthoDB" id="2445133at2759"/>
<dbReference type="CDD" id="cd01767">
    <property type="entry name" value="UBX"/>
    <property type="match status" value="1"/>
</dbReference>
<feature type="compositionally biased region" description="Polar residues" evidence="2">
    <location>
        <begin position="478"/>
        <end position="508"/>
    </location>
</feature>
<dbReference type="Proteomes" id="UP001141552">
    <property type="component" value="Unassembled WGS sequence"/>
</dbReference>
<feature type="compositionally biased region" description="Polar residues" evidence="2">
    <location>
        <begin position="258"/>
        <end position="280"/>
    </location>
</feature>
<dbReference type="SUPFAM" id="SSF52833">
    <property type="entry name" value="Thioredoxin-like"/>
    <property type="match status" value="1"/>
</dbReference>
<dbReference type="InterPro" id="IPR000626">
    <property type="entry name" value="Ubiquitin-like_dom"/>
</dbReference>
<feature type="compositionally biased region" description="Low complexity" evidence="2">
    <location>
        <begin position="399"/>
        <end position="413"/>
    </location>
</feature>
<dbReference type="Gene3D" id="3.10.20.90">
    <property type="entry name" value="Phosphatidylinositol 3-kinase Catalytic Subunit, Chain A, domain 1"/>
    <property type="match status" value="1"/>
</dbReference>
<evidence type="ECO:0000259" key="3">
    <source>
        <dbReference type="PROSITE" id="PS50033"/>
    </source>
</evidence>
<dbReference type="InterPro" id="IPR029071">
    <property type="entry name" value="Ubiquitin-like_domsf"/>
</dbReference>
<feature type="compositionally biased region" description="Low complexity" evidence="2">
    <location>
        <begin position="443"/>
        <end position="456"/>
    </location>
</feature>
<dbReference type="PROSITE" id="PS50053">
    <property type="entry name" value="UBIQUITIN_2"/>
    <property type="match status" value="1"/>
</dbReference>
<feature type="compositionally biased region" description="Polar residues" evidence="2">
    <location>
        <begin position="521"/>
        <end position="540"/>
    </location>
</feature>
<keyword evidence="6" id="KW-1185">Reference proteome</keyword>
<protein>
    <recommendedName>
        <fullName evidence="7">UBX domain-containing protein</fullName>
    </recommendedName>
</protein>
<proteinExistence type="predicted"/>
<dbReference type="AlphaFoldDB" id="A0A9Q0JE01"/>
<evidence type="ECO:0000313" key="6">
    <source>
        <dbReference type="Proteomes" id="UP001141552"/>
    </source>
</evidence>
<feature type="compositionally biased region" description="Polar residues" evidence="2">
    <location>
        <begin position="143"/>
        <end position="166"/>
    </location>
</feature>
<dbReference type="PROSITE" id="PS50033">
    <property type="entry name" value="UBX"/>
    <property type="match status" value="1"/>
</dbReference>
<evidence type="ECO:0000313" key="5">
    <source>
        <dbReference type="EMBL" id="KAJ4837737.1"/>
    </source>
</evidence>
<evidence type="ECO:0008006" key="7">
    <source>
        <dbReference type="Google" id="ProtNLM"/>
    </source>
</evidence>
<evidence type="ECO:0000256" key="2">
    <source>
        <dbReference type="SAM" id="MobiDB-lite"/>
    </source>
</evidence>
<dbReference type="EMBL" id="JAKUCV010003749">
    <property type="protein sequence ID" value="KAJ4837737.1"/>
    <property type="molecule type" value="Genomic_DNA"/>
</dbReference>
<dbReference type="Gene3D" id="3.40.30.10">
    <property type="entry name" value="Glutaredoxin"/>
    <property type="match status" value="1"/>
</dbReference>